<dbReference type="InterPro" id="IPR014833">
    <property type="entry name" value="TnsA_N"/>
</dbReference>
<keyword evidence="3" id="KW-1185">Reference proteome</keyword>
<name>A0ABU1I8U8_9BURK</name>
<feature type="domain" description="TnsA endonuclease N-terminal" evidence="1">
    <location>
        <begin position="43"/>
        <end position="121"/>
    </location>
</feature>
<comment type="caution">
    <text evidence="2">The sequence shown here is derived from an EMBL/GenBank/DDBJ whole genome shotgun (WGS) entry which is preliminary data.</text>
</comment>
<dbReference type="Proteomes" id="UP001267710">
    <property type="component" value="Unassembled WGS sequence"/>
</dbReference>
<organism evidence="2 3">
    <name type="scientific">Paracidovorax wautersii</name>
    <dbReference type="NCBI Taxonomy" id="1177982"/>
    <lineage>
        <taxon>Bacteria</taxon>
        <taxon>Pseudomonadati</taxon>
        <taxon>Pseudomonadota</taxon>
        <taxon>Betaproteobacteria</taxon>
        <taxon>Burkholderiales</taxon>
        <taxon>Comamonadaceae</taxon>
        <taxon>Paracidovorax</taxon>
    </lineage>
</organism>
<reference evidence="2 3" key="1">
    <citation type="submission" date="2023-08" db="EMBL/GenBank/DDBJ databases">
        <title>Functional and genomic diversity of the sorghum phyllosphere microbiome.</title>
        <authorList>
            <person name="Shade A."/>
        </authorList>
    </citation>
    <scope>NUCLEOTIDE SEQUENCE [LARGE SCALE GENOMIC DNA]</scope>
    <source>
        <strain evidence="2 3">SORGH_AS_0335</strain>
    </source>
</reference>
<proteinExistence type="predicted"/>
<protein>
    <recommendedName>
        <fullName evidence="1">TnsA endonuclease N-terminal domain-containing protein</fullName>
    </recommendedName>
</protein>
<evidence type="ECO:0000313" key="3">
    <source>
        <dbReference type="Proteomes" id="UP001267710"/>
    </source>
</evidence>
<dbReference type="RefSeq" id="WP_309826603.1">
    <property type="nucleotide sequence ID" value="NZ_JAVIZX010000001.1"/>
</dbReference>
<evidence type="ECO:0000259" key="1">
    <source>
        <dbReference type="Pfam" id="PF08722"/>
    </source>
</evidence>
<gene>
    <name evidence="2" type="ORF">QE399_000946</name>
</gene>
<evidence type="ECO:0000313" key="2">
    <source>
        <dbReference type="EMBL" id="MDR6213257.1"/>
    </source>
</evidence>
<sequence>MPVRKIPKNYLFVTGRHATDLSPEMVEFESILEKEHMLLLDFDPRVAGYEAQPVHVPLPGGSLYTPDLLVWFHPDANGVMPPRELVEVKTQAFLDRFADEYAVKFAAADQFAADRGWRFLKKTEKDIRTPRLSNAKFLRRYLRDVPSPADIALMLARLQERGGRSSSDEIVCTMAGKSDERARWLPVLWHLIASKRVCADLDTPFGADVAIWLEA</sequence>
<dbReference type="EMBL" id="JAVIZX010000001">
    <property type="protein sequence ID" value="MDR6213257.1"/>
    <property type="molecule type" value="Genomic_DNA"/>
</dbReference>
<accession>A0ABU1I8U8</accession>
<dbReference type="Pfam" id="PF08722">
    <property type="entry name" value="Tn7_TnsA-like_N"/>
    <property type="match status" value="1"/>
</dbReference>